<proteinExistence type="predicted"/>
<dbReference type="SUPFAM" id="SSF52777">
    <property type="entry name" value="CoA-dependent acyltransferases"/>
    <property type="match status" value="1"/>
</dbReference>
<dbReference type="Proteomes" id="UP000245754">
    <property type="component" value="Unassembled WGS sequence"/>
</dbReference>
<dbReference type="InterPro" id="IPR023213">
    <property type="entry name" value="CAT-like_dom_sf"/>
</dbReference>
<sequence>MMDPQTGRDLVRRYVALPQDKRRVLLERLRTQGIDFSILPVTGEWRAGAAAGDELPLSAAQRRMWFLWKLDPAGSAYHLAGMLRLRGALDVSVLQAAFDALVSRHESLRTTFHERDGEAVQRVHAPFSVSIPLDDVTEATLTGHVDAEATAPFDLAHGPLMRVRLLRLATDDHVLLVTMHHIVSDGWSMGVVIDEFASLYAAYASGQP</sequence>
<gene>
    <name evidence="2" type="ORF">C7419_1191</name>
</gene>
<dbReference type="EMBL" id="QGGT01000019">
    <property type="protein sequence ID" value="PWK30145.1"/>
    <property type="molecule type" value="Genomic_DNA"/>
</dbReference>
<dbReference type="Gene3D" id="3.30.559.10">
    <property type="entry name" value="Chloramphenicol acetyltransferase-like domain"/>
    <property type="match status" value="1"/>
</dbReference>
<accession>A0A316EGN2</accession>
<dbReference type="InterPro" id="IPR001242">
    <property type="entry name" value="Condensation_dom"/>
</dbReference>
<reference evidence="2 3" key="1">
    <citation type="submission" date="2018-05" db="EMBL/GenBank/DDBJ databases">
        <title>Genomic Encyclopedia of Type Strains, Phase IV (KMG-V): Genome sequencing to study the core and pangenomes of soil and plant-associated prokaryotes.</title>
        <authorList>
            <person name="Whitman W."/>
        </authorList>
    </citation>
    <scope>NUCLEOTIDE SEQUENCE [LARGE SCALE GENOMIC DNA]</scope>
    <source>
        <strain evidence="2 3">SLV-132</strain>
    </source>
</reference>
<feature type="non-terminal residue" evidence="2">
    <location>
        <position position="208"/>
    </location>
</feature>
<dbReference type="Pfam" id="PF00668">
    <property type="entry name" value="Condensation"/>
    <property type="match status" value="1"/>
</dbReference>
<name>A0A316EGN2_9BURK</name>
<dbReference type="GO" id="GO:0003824">
    <property type="term" value="F:catalytic activity"/>
    <property type="evidence" value="ECO:0007669"/>
    <property type="project" value="InterPro"/>
</dbReference>
<dbReference type="PANTHER" id="PTHR45398">
    <property type="match status" value="1"/>
</dbReference>
<evidence type="ECO:0000313" key="3">
    <source>
        <dbReference type="Proteomes" id="UP000245754"/>
    </source>
</evidence>
<evidence type="ECO:0000313" key="2">
    <source>
        <dbReference type="EMBL" id="PWK30145.1"/>
    </source>
</evidence>
<comment type="caution">
    <text evidence="2">The sequence shown here is derived from an EMBL/GenBank/DDBJ whole genome shotgun (WGS) entry which is preliminary data.</text>
</comment>
<organism evidence="2 3">
    <name type="scientific">Cupriavidus plantarum</name>
    <dbReference type="NCBI Taxonomy" id="942865"/>
    <lineage>
        <taxon>Bacteria</taxon>
        <taxon>Pseudomonadati</taxon>
        <taxon>Pseudomonadota</taxon>
        <taxon>Betaproteobacteria</taxon>
        <taxon>Burkholderiales</taxon>
        <taxon>Burkholderiaceae</taxon>
        <taxon>Cupriavidus</taxon>
    </lineage>
</organism>
<protein>
    <submittedName>
        <fullName evidence="2">Condensation domain-containing protein</fullName>
    </submittedName>
</protein>
<evidence type="ECO:0000259" key="1">
    <source>
        <dbReference type="Pfam" id="PF00668"/>
    </source>
</evidence>
<feature type="domain" description="Condensation" evidence="1">
    <location>
        <begin position="53"/>
        <end position="208"/>
    </location>
</feature>
<dbReference type="PANTHER" id="PTHR45398:SF1">
    <property type="entry name" value="ENZYME, PUTATIVE (JCVI)-RELATED"/>
    <property type="match status" value="1"/>
</dbReference>
<dbReference type="AlphaFoldDB" id="A0A316EGN2"/>
<keyword evidence="3" id="KW-1185">Reference proteome</keyword>
<dbReference type="RefSeq" id="WP_146208505.1">
    <property type="nucleotide sequence ID" value="NZ_QGGT01000019.1"/>
</dbReference>